<dbReference type="SUPFAM" id="SSF53448">
    <property type="entry name" value="Nucleotide-diphospho-sugar transferases"/>
    <property type="match status" value="1"/>
</dbReference>
<dbReference type="RefSeq" id="WP_167110913.1">
    <property type="nucleotide sequence ID" value="NZ_JAAQTO010000006.1"/>
</dbReference>
<name>A0ABX0PMA3_9GAMM</name>
<dbReference type="PANTHER" id="PTHR43685:SF2">
    <property type="entry name" value="GLYCOSYLTRANSFERASE 2-LIKE DOMAIN-CONTAINING PROTEIN"/>
    <property type="match status" value="1"/>
</dbReference>
<gene>
    <name evidence="2" type="ORF">HBJ55_03045</name>
</gene>
<reference evidence="2 3" key="1">
    <citation type="submission" date="2020-03" db="EMBL/GenBank/DDBJ databases">
        <title>Identification of Halomonas strains.</title>
        <authorList>
            <person name="Xiao Z."/>
            <person name="Dong F."/>
            <person name="Wang Z."/>
            <person name="Zhao J.-Y."/>
        </authorList>
    </citation>
    <scope>NUCLEOTIDE SEQUENCE [LARGE SCALE GENOMIC DNA]</scope>
    <source>
        <strain evidence="2 3">DX6</strain>
    </source>
</reference>
<dbReference type="InterPro" id="IPR050834">
    <property type="entry name" value="Glycosyltransf_2"/>
</dbReference>
<dbReference type="EMBL" id="JAAQTO010000006">
    <property type="protein sequence ID" value="NIC04402.1"/>
    <property type="molecule type" value="Genomic_DNA"/>
</dbReference>
<dbReference type="PANTHER" id="PTHR43685">
    <property type="entry name" value="GLYCOSYLTRANSFERASE"/>
    <property type="match status" value="1"/>
</dbReference>
<feature type="domain" description="Glycosyltransferase 2-like" evidence="1">
    <location>
        <begin position="6"/>
        <end position="133"/>
    </location>
</feature>
<dbReference type="InterPro" id="IPR029044">
    <property type="entry name" value="Nucleotide-diphossugar_trans"/>
</dbReference>
<keyword evidence="3" id="KW-1185">Reference proteome</keyword>
<proteinExistence type="predicted"/>
<dbReference type="CDD" id="cd00761">
    <property type="entry name" value="Glyco_tranf_GTA_type"/>
    <property type="match status" value="1"/>
</dbReference>
<dbReference type="Gene3D" id="3.90.550.10">
    <property type="entry name" value="Spore Coat Polysaccharide Biosynthesis Protein SpsA, Chain A"/>
    <property type="match status" value="1"/>
</dbReference>
<accession>A0ABX0PMA3</accession>
<protein>
    <submittedName>
        <fullName evidence="2">Glycosyltransferase family 2 protein</fullName>
    </submittedName>
</protein>
<dbReference type="InterPro" id="IPR001173">
    <property type="entry name" value="Glyco_trans_2-like"/>
</dbReference>
<dbReference type="Proteomes" id="UP001318321">
    <property type="component" value="Unassembled WGS sequence"/>
</dbReference>
<sequence>MSTLISIVVPVYNKENYVSRAIKSALAQTYTDFELIIVDDASTDRSMQKVAEFKDSRIRVLHRPQPGPGGYAARNYGIREARGSWIALLDADDAWFPEHLTQSMRIASEFPDISIVSAARMSDVGGTKKLDPFAKRFIDHGPQILYLSDYLEFACKGLRAMGTNSILVKRDALYRSSIFPEGRTERSGDLYTWVELLARMKRMVWSPHVASISYRQASFVSRNSVPSMRLFHEMVSDLEPYIDEKQSRILKRYANKMVKYAWLEMNKINSPIKPSELRRCFFWEVDLFFCSKWFLISLLPFEFLESLHRRYSLSR</sequence>
<evidence type="ECO:0000259" key="1">
    <source>
        <dbReference type="Pfam" id="PF00535"/>
    </source>
</evidence>
<organism evidence="2 3">
    <name type="scientific">Billgrantia bachuensis</name>
    <dbReference type="NCBI Taxonomy" id="2717286"/>
    <lineage>
        <taxon>Bacteria</taxon>
        <taxon>Pseudomonadati</taxon>
        <taxon>Pseudomonadota</taxon>
        <taxon>Gammaproteobacteria</taxon>
        <taxon>Oceanospirillales</taxon>
        <taxon>Halomonadaceae</taxon>
        <taxon>Billgrantia</taxon>
    </lineage>
</organism>
<evidence type="ECO:0000313" key="2">
    <source>
        <dbReference type="EMBL" id="NIC04402.1"/>
    </source>
</evidence>
<dbReference type="Pfam" id="PF00535">
    <property type="entry name" value="Glycos_transf_2"/>
    <property type="match status" value="1"/>
</dbReference>
<evidence type="ECO:0000313" key="3">
    <source>
        <dbReference type="Proteomes" id="UP001318321"/>
    </source>
</evidence>
<comment type="caution">
    <text evidence="2">The sequence shown here is derived from an EMBL/GenBank/DDBJ whole genome shotgun (WGS) entry which is preliminary data.</text>
</comment>